<evidence type="ECO:0000259" key="1">
    <source>
        <dbReference type="Pfam" id="PF04205"/>
    </source>
</evidence>
<keyword evidence="3" id="KW-1185">Reference proteome</keyword>
<protein>
    <submittedName>
        <fullName evidence="2">FMN-binding protein</fullName>
    </submittedName>
</protein>
<dbReference type="Pfam" id="PF04205">
    <property type="entry name" value="FMN_bind"/>
    <property type="match status" value="1"/>
</dbReference>
<dbReference type="Proteomes" id="UP001315967">
    <property type="component" value="Chromosome"/>
</dbReference>
<gene>
    <name evidence="2" type="ORF">NRE15_03945</name>
</gene>
<feature type="domain" description="FMN-binding" evidence="1">
    <location>
        <begin position="12"/>
        <end position="54"/>
    </location>
</feature>
<evidence type="ECO:0000313" key="3">
    <source>
        <dbReference type="Proteomes" id="UP001315967"/>
    </source>
</evidence>
<name>A0ABY5P7U6_9LACT</name>
<dbReference type="InterPro" id="IPR007329">
    <property type="entry name" value="FMN-bd"/>
</dbReference>
<evidence type="ECO:0000313" key="2">
    <source>
        <dbReference type="EMBL" id="UUX34812.1"/>
    </source>
</evidence>
<sequence length="58" mass="6157">MQANSIIKHMNGLGSQAEAIIPTIIEEQSIEVEAVSGATVFSIAIKQAVQEAINSVYL</sequence>
<dbReference type="RefSeq" id="WP_313794314.1">
    <property type="nucleotide sequence ID" value="NZ_CP102453.1"/>
</dbReference>
<organism evidence="2 3">
    <name type="scientific">Fundicoccus culcitae</name>
    <dbReference type="NCBI Taxonomy" id="2969821"/>
    <lineage>
        <taxon>Bacteria</taxon>
        <taxon>Bacillati</taxon>
        <taxon>Bacillota</taxon>
        <taxon>Bacilli</taxon>
        <taxon>Lactobacillales</taxon>
        <taxon>Aerococcaceae</taxon>
        <taxon>Fundicoccus</taxon>
    </lineage>
</organism>
<accession>A0ABY5P7U6</accession>
<dbReference type="EMBL" id="CP102453">
    <property type="protein sequence ID" value="UUX34812.1"/>
    <property type="molecule type" value="Genomic_DNA"/>
</dbReference>
<reference evidence="2 3" key="1">
    <citation type="submission" date="2022-08" db="EMBL/GenBank/DDBJ databases">
        <title>Aerococcaceae sp. nov isolated from spoiled eye mask.</title>
        <authorList>
            <person name="Zhou G."/>
            <person name="Xie X.-B."/>
            <person name="Shi Q.-S."/>
            <person name="Wang Y.-S."/>
            <person name="Wen X."/>
            <person name="Peng H."/>
            <person name="Yang X.-J."/>
            <person name="Tao H.-B."/>
            <person name="Huang X.-M."/>
        </authorList>
    </citation>
    <scope>NUCLEOTIDE SEQUENCE [LARGE SCALE GENOMIC DNA]</scope>
    <source>
        <strain evidence="3">DM20194951</strain>
    </source>
</reference>
<dbReference type="Gene3D" id="3.90.1010.20">
    <property type="match status" value="1"/>
</dbReference>
<proteinExistence type="predicted"/>